<gene>
    <name evidence="10" type="ORF">UPYG_G00188710</name>
</gene>
<feature type="region of interest" description="Disordered" evidence="6">
    <location>
        <begin position="703"/>
        <end position="731"/>
    </location>
</feature>
<dbReference type="InterPro" id="IPR009057">
    <property type="entry name" value="Homeodomain-like_sf"/>
</dbReference>
<dbReference type="PANTHER" id="PTHR46621:SF1">
    <property type="entry name" value="SNRNA-ACTIVATING PROTEIN COMPLEX SUBUNIT 4"/>
    <property type="match status" value="1"/>
</dbReference>
<dbReference type="SUPFAM" id="SSF46689">
    <property type="entry name" value="Homeodomain-like"/>
    <property type="match status" value="2"/>
</dbReference>
<evidence type="ECO:0000256" key="1">
    <source>
        <dbReference type="ARBA" id="ARBA00023015"/>
    </source>
</evidence>
<evidence type="ECO:0000313" key="11">
    <source>
        <dbReference type="Proteomes" id="UP001557470"/>
    </source>
</evidence>
<evidence type="ECO:0000256" key="5">
    <source>
        <dbReference type="SAM" id="Coils"/>
    </source>
</evidence>
<feature type="coiled-coil region" evidence="5">
    <location>
        <begin position="252"/>
        <end position="282"/>
    </location>
</feature>
<dbReference type="PROSITE" id="PS50090">
    <property type="entry name" value="MYB_LIKE"/>
    <property type="match status" value="4"/>
</dbReference>
<dbReference type="PROSITE" id="PS51294">
    <property type="entry name" value="HTH_MYB"/>
    <property type="match status" value="2"/>
</dbReference>
<feature type="domain" description="Myb-like" evidence="7">
    <location>
        <begin position="320"/>
        <end position="372"/>
    </location>
</feature>
<keyword evidence="11" id="KW-1185">Reference proteome</keyword>
<protein>
    <recommendedName>
        <fullName evidence="12">snRNA-activating protein complex subunit 4</fullName>
    </recommendedName>
</protein>
<feature type="region of interest" description="Disordered" evidence="6">
    <location>
        <begin position="22"/>
        <end position="70"/>
    </location>
</feature>
<dbReference type="Pfam" id="PF13921">
    <property type="entry name" value="Myb_DNA-bind_6"/>
    <property type="match status" value="1"/>
</dbReference>
<feature type="region of interest" description="Disordered" evidence="6">
    <location>
        <begin position="1122"/>
        <end position="1157"/>
    </location>
</feature>
<keyword evidence="2" id="KW-0238">DNA-binding</keyword>
<feature type="domain" description="Myb-like" evidence="7">
    <location>
        <begin position="480"/>
        <end position="530"/>
    </location>
</feature>
<proteinExistence type="predicted"/>
<feature type="domain" description="SANT" evidence="8">
    <location>
        <begin position="436"/>
        <end position="483"/>
    </location>
</feature>
<dbReference type="Pfam" id="PF00249">
    <property type="entry name" value="Myb_DNA-binding"/>
    <property type="match status" value="2"/>
</dbReference>
<feature type="compositionally biased region" description="Low complexity" evidence="6">
    <location>
        <begin position="721"/>
        <end position="731"/>
    </location>
</feature>
<feature type="compositionally biased region" description="Basic and acidic residues" evidence="6">
    <location>
        <begin position="635"/>
        <end position="645"/>
    </location>
</feature>
<sequence length="1157" mass="132154">MSAEELRAQREKIERQILALERTLGSESNSIEQHFSDSCPSDDGSDGNGSQPDDVVTPENSQAERQHKPREIEELELTLGPDAFNAENLSDDGQGGVTDSNQEDSADVLDLPQDTETCLQINLVFQEVLKDKLEELEQLLMDNQQQQKDIMTKLSSTETPQATTPGQPTLKLFLGSFLKPYFRDKLTSMGPPPNPETREIVNKRVRPVDKLNMKRWEGWQKTLLINAVVNDSMKRMIQPKLSKVEYLTQKMTKAENMEKQILQKQISEIQREIETISELKDNELMGGRYDDHDWQKISNIDFEGLRESEEIQSFWQNYLHPSINKTIWKDDEIEMLKEVAQKHMHCNWNRIADELGTNRTAFMCLQTYQRYICTDFRRRNWNSEEDKNFRELVEKMRIGNFIPYAQISYFMEGRDSRQLMYRWTQVLDPTLKKGFWSKEEDEMLRRGVAKYGVGNWWKIRQGVPGRTDGQCRDRYLDVLIGNVKKGPFDEEELALLRRLVEKYGHKWSKIASEMPNRLDHQVLSQWRRMTGYKRKKLRKVKIKKTLPKRAKVMKQVENEDVDSNLDEDDDEEEDIEFMDSDGEKNRSDEENEGIEVYNQPDMEQWLPVPEEVLEGPGTLRTLMVERPSQDCSVDEQEKAAKKDQQPARTFMGVRSTILDRSGNPVSTVIGKDPPILSRKDYKSNMTLFKASYDEVRSFIQWKKSNSPKQRTNESMNDVKATSTSPSRPKVSSSKTAACTLLNCNLQLAVLPWVGNVLIPPPLSSKKLCEADLVRERASGIRLGNTPVFLLFLQVLRVDSQGCKQIFKMHNEQAALSDTQQALPIKPKQQYDPNTVTGILYQMENEHNQSCQQQRMTIPVDNLRLTKPVMQSVATSGPQLSAVSPVLSGPLRAVISTPLLPHSGTLQTSVLTVPPGSQSADPQRALDVALPNSPNPAIQSDKSRKITFDPKLMFTEDLCKVGMWFRGKNGVTLPELDVTLPYLPPFVSNLTTLSALLKHKPMLAANAKLVLTPEEKNQSEEDQIAAVRSLVAERFSHNPGYLLLKARFLSCFTMPAFLATIDTVQRFELSSEDYSGEEELLSNCPSPEGDTGYEELPALQMKSKKMELNPFFFKELIYIKKQDPDSEGDPEEKNYSPGKVNNKEYGNTFLAEGEYTTP</sequence>
<dbReference type="InterPro" id="IPR017884">
    <property type="entry name" value="SANT_dom"/>
</dbReference>
<dbReference type="EMBL" id="JAGEUA010000005">
    <property type="protein sequence ID" value="KAL0979722.1"/>
    <property type="molecule type" value="Genomic_DNA"/>
</dbReference>
<dbReference type="InterPro" id="IPR017930">
    <property type="entry name" value="Myb_dom"/>
</dbReference>
<keyword evidence="4" id="KW-0539">Nucleus</keyword>
<dbReference type="GO" id="GO:0003677">
    <property type="term" value="F:DNA binding"/>
    <property type="evidence" value="ECO:0007669"/>
    <property type="project" value="UniProtKB-KW"/>
</dbReference>
<dbReference type="CDD" id="cd00167">
    <property type="entry name" value="SANT"/>
    <property type="match status" value="3"/>
</dbReference>
<evidence type="ECO:0000256" key="6">
    <source>
        <dbReference type="SAM" id="MobiDB-lite"/>
    </source>
</evidence>
<dbReference type="InterPro" id="IPR051575">
    <property type="entry name" value="Myb-like_DNA-bd"/>
</dbReference>
<keyword evidence="3" id="KW-0804">Transcription</keyword>
<evidence type="ECO:0000313" key="10">
    <source>
        <dbReference type="EMBL" id="KAL0979722.1"/>
    </source>
</evidence>
<dbReference type="AlphaFoldDB" id="A0ABD0XF43"/>
<feature type="region of interest" description="Disordered" evidence="6">
    <location>
        <begin position="627"/>
        <end position="646"/>
    </location>
</feature>
<evidence type="ECO:0000256" key="2">
    <source>
        <dbReference type="ARBA" id="ARBA00023125"/>
    </source>
</evidence>
<feature type="coiled-coil region" evidence="5">
    <location>
        <begin position="126"/>
        <end position="153"/>
    </location>
</feature>
<dbReference type="InterPro" id="IPR001005">
    <property type="entry name" value="SANT/Myb"/>
</dbReference>
<dbReference type="Gene3D" id="1.10.10.60">
    <property type="entry name" value="Homeodomain-like"/>
    <property type="match status" value="4"/>
</dbReference>
<organism evidence="10 11">
    <name type="scientific">Umbra pygmaea</name>
    <name type="common">Eastern mudminnow</name>
    <dbReference type="NCBI Taxonomy" id="75934"/>
    <lineage>
        <taxon>Eukaryota</taxon>
        <taxon>Metazoa</taxon>
        <taxon>Chordata</taxon>
        <taxon>Craniata</taxon>
        <taxon>Vertebrata</taxon>
        <taxon>Euteleostomi</taxon>
        <taxon>Actinopterygii</taxon>
        <taxon>Neopterygii</taxon>
        <taxon>Teleostei</taxon>
        <taxon>Protacanthopterygii</taxon>
        <taxon>Esociformes</taxon>
        <taxon>Umbridae</taxon>
        <taxon>Umbra</taxon>
    </lineage>
</organism>
<feature type="region of interest" description="Disordered" evidence="6">
    <location>
        <begin position="83"/>
        <end position="106"/>
    </location>
</feature>
<feature type="region of interest" description="Disordered" evidence="6">
    <location>
        <begin position="549"/>
        <end position="591"/>
    </location>
</feature>
<feature type="domain" description="HTH myb-type" evidence="9">
    <location>
        <begin position="428"/>
        <end position="483"/>
    </location>
</feature>
<dbReference type="PROSITE" id="PS51293">
    <property type="entry name" value="SANT"/>
    <property type="match status" value="1"/>
</dbReference>
<feature type="compositionally biased region" description="Acidic residues" evidence="6">
    <location>
        <begin position="558"/>
        <end position="580"/>
    </location>
</feature>
<name>A0ABD0XF43_UMBPY</name>
<comment type="caution">
    <text evidence="10">The sequence shown here is derived from an EMBL/GenBank/DDBJ whole genome shotgun (WGS) entry which is preliminary data.</text>
</comment>
<evidence type="ECO:0000259" key="7">
    <source>
        <dbReference type="PROSITE" id="PS50090"/>
    </source>
</evidence>
<evidence type="ECO:0008006" key="12">
    <source>
        <dbReference type="Google" id="ProtNLM"/>
    </source>
</evidence>
<keyword evidence="5" id="KW-0175">Coiled coil</keyword>
<feature type="domain" description="Myb-like" evidence="7">
    <location>
        <begin position="373"/>
        <end position="427"/>
    </location>
</feature>
<reference evidence="10 11" key="1">
    <citation type="submission" date="2024-06" db="EMBL/GenBank/DDBJ databases">
        <authorList>
            <person name="Pan Q."/>
            <person name="Wen M."/>
            <person name="Jouanno E."/>
            <person name="Zahm M."/>
            <person name="Klopp C."/>
            <person name="Cabau C."/>
            <person name="Louis A."/>
            <person name="Berthelot C."/>
            <person name="Parey E."/>
            <person name="Roest Crollius H."/>
            <person name="Montfort J."/>
            <person name="Robinson-Rechavi M."/>
            <person name="Bouchez O."/>
            <person name="Lampietro C."/>
            <person name="Lopez Roques C."/>
            <person name="Donnadieu C."/>
            <person name="Postlethwait J."/>
            <person name="Bobe J."/>
            <person name="Verreycken H."/>
            <person name="Guiguen Y."/>
        </authorList>
    </citation>
    <scope>NUCLEOTIDE SEQUENCE [LARGE SCALE GENOMIC DNA]</scope>
    <source>
        <strain evidence="10">Up_M1</strain>
        <tissue evidence="10">Testis</tissue>
    </source>
</reference>
<evidence type="ECO:0000259" key="8">
    <source>
        <dbReference type="PROSITE" id="PS51293"/>
    </source>
</evidence>
<evidence type="ECO:0000256" key="3">
    <source>
        <dbReference type="ARBA" id="ARBA00023163"/>
    </source>
</evidence>
<dbReference type="Proteomes" id="UP001557470">
    <property type="component" value="Unassembled WGS sequence"/>
</dbReference>
<feature type="compositionally biased region" description="Polar residues" evidence="6">
    <location>
        <begin position="703"/>
        <end position="715"/>
    </location>
</feature>
<dbReference type="PANTHER" id="PTHR46621">
    <property type="entry name" value="SNRNA-ACTIVATING PROTEIN COMPLEX SUBUNIT 4"/>
    <property type="match status" value="1"/>
</dbReference>
<dbReference type="SMART" id="SM00717">
    <property type="entry name" value="SANT"/>
    <property type="match status" value="5"/>
</dbReference>
<keyword evidence="1" id="KW-0805">Transcription regulation</keyword>
<feature type="domain" description="HTH myb-type" evidence="9">
    <location>
        <begin position="484"/>
        <end position="537"/>
    </location>
</feature>
<feature type="compositionally biased region" description="Low complexity" evidence="6">
    <location>
        <begin position="36"/>
        <end position="54"/>
    </location>
</feature>
<evidence type="ECO:0000256" key="4">
    <source>
        <dbReference type="ARBA" id="ARBA00023242"/>
    </source>
</evidence>
<feature type="domain" description="Myb-like" evidence="7">
    <location>
        <begin position="428"/>
        <end position="479"/>
    </location>
</feature>
<evidence type="ECO:0000259" key="9">
    <source>
        <dbReference type="PROSITE" id="PS51294"/>
    </source>
</evidence>
<accession>A0ABD0XF43</accession>